<feature type="compositionally biased region" description="Polar residues" evidence="1">
    <location>
        <begin position="77"/>
        <end position="91"/>
    </location>
</feature>
<evidence type="ECO:0000313" key="2">
    <source>
        <dbReference type="EMBL" id="JAS13105.1"/>
    </source>
</evidence>
<feature type="compositionally biased region" description="Basic and acidic residues" evidence="1">
    <location>
        <begin position="1"/>
        <end position="10"/>
    </location>
</feature>
<reference evidence="3" key="1">
    <citation type="submission" date="2015-12" db="EMBL/GenBank/DDBJ databases">
        <title>De novo transcriptome assembly of four potential Pierce s Disease insect vectors from Arizona vineyards.</title>
        <authorList>
            <person name="Tassone E.E."/>
        </authorList>
    </citation>
    <scope>NUCLEOTIDE SEQUENCE</scope>
</reference>
<dbReference type="EMBL" id="GEDC01005413">
    <property type="protein sequence ID" value="JAS31885.1"/>
    <property type="molecule type" value="Transcribed_RNA"/>
</dbReference>
<dbReference type="EMBL" id="GEDC01019281">
    <property type="protein sequence ID" value="JAS18017.1"/>
    <property type="molecule type" value="Transcribed_RNA"/>
</dbReference>
<feature type="region of interest" description="Disordered" evidence="1">
    <location>
        <begin position="1"/>
        <end position="41"/>
    </location>
</feature>
<gene>
    <name evidence="3" type="ORF">g.43836</name>
    <name evidence="4" type="ORF">g.43839</name>
    <name evidence="6" type="ORF">g.43843</name>
    <name evidence="2" type="ORF">g.43845</name>
    <name evidence="5" type="ORF">g.43848</name>
</gene>
<sequence length="413" mass="46874">MISLKEDSKTVDQQCEDDEEITEKSNRESKETKDITDQEVTNAEIKSDLETLVQENIKDKKVINDEMEENCEKNSDENMLSEKQSHPSKQVVNKDFEEKQDFTNMERSESQVKSDQIIEEQVSVPAEETDDTDHNSNQTNGEEKDGNEVEKIDENKCNTTDISKLDDDATKVDLEKLTGGCIEKEAVNQTLKESDSIKTSGLSEIEQLVLKVAAKLREDDDNIDFTLEKAEKNGDGINFNTEKKEKYDKEATESGVENNTEKDKISNDLEEKIVVNDEVSDVLSEHRENLDTNSTKEEKVHEEKEIDSKELPDEINNQTSRNEAILDNNQVEKIDDKTEQLTQFETNMIKTLEVTANANQNEIDDKVAKSFSESFKSVDSVSETTKTEPMNYSTIVNDTLAKSSDIQNVPTLQ</sequence>
<dbReference type="EMBL" id="GEDC01021925">
    <property type="protein sequence ID" value="JAS15373.1"/>
    <property type="molecule type" value="Transcribed_RNA"/>
</dbReference>
<feature type="compositionally biased region" description="Basic and acidic residues" evidence="1">
    <location>
        <begin position="241"/>
        <end position="252"/>
    </location>
</feature>
<dbReference type="AlphaFoldDB" id="A0A1B6CQ47"/>
<evidence type="ECO:0000313" key="3">
    <source>
        <dbReference type="EMBL" id="JAS15373.1"/>
    </source>
</evidence>
<feature type="compositionally biased region" description="Basic and acidic residues" evidence="1">
    <location>
        <begin position="259"/>
        <end position="275"/>
    </location>
</feature>
<name>A0A1B6CQ47_9HEMI</name>
<accession>A0A1B6CQ47</accession>
<protein>
    <submittedName>
        <fullName evidence="3">Uncharacterized protein</fullName>
    </submittedName>
</protein>
<feature type="region of interest" description="Disordered" evidence="1">
    <location>
        <begin position="233"/>
        <end position="327"/>
    </location>
</feature>
<proteinExistence type="predicted"/>
<feature type="compositionally biased region" description="Polar residues" evidence="1">
    <location>
        <begin position="315"/>
        <end position="327"/>
    </location>
</feature>
<dbReference type="EMBL" id="GEDC01024193">
    <property type="protein sequence ID" value="JAS13105.1"/>
    <property type="molecule type" value="Transcribed_RNA"/>
</dbReference>
<feature type="compositionally biased region" description="Basic and acidic residues" evidence="1">
    <location>
        <begin position="283"/>
        <end position="312"/>
    </location>
</feature>
<feature type="compositionally biased region" description="Basic and acidic residues" evidence="1">
    <location>
        <begin position="63"/>
        <end position="76"/>
    </location>
</feature>
<evidence type="ECO:0000313" key="6">
    <source>
        <dbReference type="EMBL" id="JAS31885.1"/>
    </source>
</evidence>
<feature type="compositionally biased region" description="Basic and acidic residues" evidence="1">
    <location>
        <begin position="22"/>
        <end position="36"/>
    </location>
</feature>
<feature type="compositionally biased region" description="Basic and acidic residues" evidence="1">
    <location>
        <begin position="141"/>
        <end position="155"/>
    </location>
</feature>
<feature type="region of interest" description="Disordered" evidence="1">
    <location>
        <begin position="63"/>
        <end position="155"/>
    </location>
</feature>
<organism evidence="3">
    <name type="scientific">Clastoptera arizonana</name>
    <name type="common">Arizona spittle bug</name>
    <dbReference type="NCBI Taxonomy" id="38151"/>
    <lineage>
        <taxon>Eukaryota</taxon>
        <taxon>Metazoa</taxon>
        <taxon>Ecdysozoa</taxon>
        <taxon>Arthropoda</taxon>
        <taxon>Hexapoda</taxon>
        <taxon>Insecta</taxon>
        <taxon>Pterygota</taxon>
        <taxon>Neoptera</taxon>
        <taxon>Paraneoptera</taxon>
        <taxon>Hemiptera</taxon>
        <taxon>Auchenorrhyncha</taxon>
        <taxon>Cercopoidea</taxon>
        <taxon>Clastopteridae</taxon>
        <taxon>Clastoptera</taxon>
    </lineage>
</organism>
<evidence type="ECO:0000256" key="1">
    <source>
        <dbReference type="SAM" id="MobiDB-lite"/>
    </source>
</evidence>
<feature type="compositionally biased region" description="Basic and acidic residues" evidence="1">
    <location>
        <begin position="92"/>
        <end position="112"/>
    </location>
</feature>
<dbReference type="EMBL" id="GEDC01019970">
    <property type="protein sequence ID" value="JAS17328.1"/>
    <property type="molecule type" value="Transcribed_RNA"/>
</dbReference>
<evidence type="ECO:0000313" key="5">
    <source>
        <dbReference type="EMBL" id="JAS18017.1"/>
    </source>
</evidence>
<evidence type="ECO:0000313" key="4">
    <source>
        <dbReference type="EMBL" id="JAS17328.1"/>
    </source>
</evidence>